<protein>
    <submittedName>
        <fullName evidence="2">VOC family protein</fullName>
    </submittedName>
</protein>
<dbReference type="PANTHER" id="PTHR33993">
    <property type="entry name" value="GLYOXALASE-RELATED"/>
    <property type="match status" value="1"/>
</dbReference>
<dbReference type="Pfam" id="PF18029">
    <property type="entry name" value="Glyoxalase_6"/>
    <property type="match status" value="1"/>
</dbReference>
<dbReference type="Gene3D" id="3.10.180.10">
    <property type="entry name" value="2,3-Dihydroxybiphenyl 1,2-Dioxygenase, domain 1"/>
    <property type="match status" value="1"/>
</dbReference>
<keyword evidence="3" id="KW-1185">Reference proteome</keyword>
<accession>A0ABT4VTZ6</accession>
<comment type="caution">
    <text evidence="2">The sequence shown here is derived from an EMBL/GenBank/DDBJ whole genome shotgun (WGS) entry which is preliminary data.</text>
</comment>
<name>A0ABT4VTZ6_9HYPH</name>
<feature type="domain" description="VOC" evidence="1">
    <location>
        <begin position="6"/>
        <end position="119"/>
    </location>
</feature>
<dbReference type="InterPro" id="IPR037523">
    <property type="entry name" value="VOC_core"/>
</dbReference>
<reference evidence="2" key="1">
    <citation type="submission" date="2022-11" db="EMBL/GenBank/DDBJ databases">
        <title>Hoeflea poritis sp. nov., isolated from scleractinian coral Porites lutea.</title>
        <authorList>
            <person name="Zhang G."/>
            <person name="Wei Q."/>
            <person name="Cai L."/>
        </authorList>
    </citation>
    <scope>NUCLEOTIDE SEQUENCE</scope>
    <source>
        <strain evidence="2">E7-10</strain>
    </source>
</reference>
<dbReference type="InterPro" id="IPR029068">
    <property type="entry name" value="Glyas_Bleomycin-R_OHBP_Dase"/>
</dbReference>
<organism evidence="2 3">
    <name type="scientific">Hoeflea poritis</name>
    <dbReference type="NCBI Taxonomy" id="2993659"/>
    <lineage>
        <taxon>Bacteria</taxon>
        <taxon>Pseudomonadati</taxon>
        <taxon>Pseudomonadota</taxon>
        <taxon>Alphaproteobacteria</taxon>
        <taxon>Hyphomicrobiales</taxon>
        <taxon>Rhizobiaceae</taxon>
        <taxon>Hoeflea</taxon>
    </lineage>
</organism>
<dbReference type="RefSeq" id="WP_271092023.1">
    <property type="nucleotide sequence ID" value="NZ_JAPJZH010000019.1"/>
</dbReference>
<evidence type="ECO:0000313" key="3">
    <source>
        <dbReference type="Proteomes" id="UP001148313"/>
    </source>
</evidence>
<dbReference type="PANTHER" id="PTHR33993:SF5">
    <property type="entry name" value="GLYOXALASE"/>
    <property type="match status" value="1"/>
</dbReference>
<evidence type="ECO:0000259" key="1">
    <source>
        <dbReference type="PROSITE" id="PS51819"/>
    </source>
</evidence>
<dbReference type="InterPro" id="IPR052164">
    <property type="entry name" value="Anthracycline_SecMetBiosynth"/>
</dbReference>
<dbReference type="Proteomes" id="UP001148313">
    <property type="component" value="Unassembled WGS sequence"/>
</dbReference>
<proteinExistence type="predicted"/>
<dbReference type="SUPFAM" id="SSF54593">
    <property type="entry name" value="Glyoxalase/Bleomycin resistance protein/Dihydroxybiphenyl dioxygenase"/>
    <property type="match status" value="1"/>
</dbReference>
<evidence type="ECO:0000313" key="2">
    <source>
        <dbReference type="EMBL" id="MDA4848171.1"/>
    </source>
</evidence>
<dbReference type="EMBL" id="JAPJZH010000019">
    <property type="protein sequence ID" value="MDA4848171.1"/>
    <property type="molecule type" value="Genomic_DNA"/>
</dbReference>
<dbReference type="PROSITE" id="PS51819">
    <property type="entry name" value="VOC"/>
    <property type="match status" value="1"/>
</dbReference>
<gene>
    <name evidence="2" type="ORF">OOZ53_22625</name>
</gene>
<sequence length="120" mass="13652">MEKVVGIGGLFFRSKDPKALAVWYAEHLGVDEVPQSYEDDCWNQEAGATVFAPFNQDTDYFGRPEQQWMVNFRVRDLDAMVEQLRGSGIEVSVDGETYPNGRFARLHDPEGNPIELWEPA</sequence>
<dbReference type="InterPro" id="IPR041581">
    <property type="entry name" value="Glyoxalase_6"/>
</dbReference>